<dbReference type="EMBL" id="ML977325">
    <property type="protein sequence ID" value="KAF2114465.1"/>
    <property type="molecule type" value="Genomic_DNA"/>
</dbReference>
<evidence type="ECO:0000313" key="3">
    <source>
        <dbReference type="Proteomes" id="UP000799770"/>
    </source>
</evidence>
<organism evidence="2 3">
    <name type="scientific">Lophiotrema nucula</name>
    <dbReference type="NCBI Taxonomy" id="690887"/>
    <lineage>
        <taxon>Eukaryota</taxon>
        <taxon>Fungi</taxon>
        <taxon>Dikarya</taxon>
        <taxon>Ascomycota</taxon>
        <taxon>Pezizomycotina</taxon>
        <taxon>Dothideomycetes</taxon>
        <taxon>Pleosporomycetidae</taxon>
        <taxon>Pleosporales</taxon>
        <taxon>Lophiotremataceae</taxon>
        <taxon>Lophiotrema</taxon>
    </lineage>
</organism>
<proteinExistence type="predicted"/>
<accession>A0A6A5Z537</accession>
<feature type="domain" description="DUF7730" evidence="1">
    <location>
        <begin position="11"/>
        <end position="163"/>
    </location>
</feature>
<dbReference type="Pfam" id="PF24864">
    <property type="entry name" value="DUF7730"/>
    <property type="match status" value="1"/>
</dbReference>
<evidence type="ECO:0000313" key="2">
    <source>
        <dbReference type="EMBL" id="KAF2114465.1"/>
    </source>
</evidence>
<name>A0A6A5Z537_9PLEO</name>
<dbReference type="OrthoDB" id="4757095at2759"/>
<evidence type="ECO:0000259" key="1">
    <source>
        <dbReference type="Pfam" id="PF24864"/>
    </source>
</evidence>
<sequence>MTVFCPRPVTETDDKLLSLLLTCRLIYSETYAVLYQRNIFHFRGTPALLAFRSSISMKQWQLIRHVHLSTLYTGDSRWVTQEKYWPPEDPLNWEQCSKLLHQLPNLDSLKLEMIVRWDSWEAVNTSPARKPDRILMAALEPLKTITAKVFIIELDMEPSESVWDYLGPVNFVTVIRERKWNLDVYRKNPSHIITL</sequence>
<dbReference type="PANTHER" id="PTHR38790:SF4">
    <property type="entry name" value="2EXR DOMAIN-CONTAINING PROTEIN"/>
    <property type="match status" value="1"/>
</dbReference>
<dbReference type="Proteomes" id="UP000799770">
    <property type="component" value="Unassembled WGS sequence"/>
</dbReference>
<dbReference type="InterPro" id="IPR056632">
    <property type="entry name" value="DUF7730"/>
</dbReference>
<dbReference type="PANTHER" id="PTHR38790">
    <property type="entry name" value="2EXR DOMAIN-CONTAINING PROTEIN-RELATED"/>
    <property type="match status" value="1"/>
</dbReference>
<gene>
    <name evidence="2" type="ORF">BDV96DRAFT_647169</name>
</gene>
<dbReference type="AlphaFoldDB" id="A0A6A5Z537"/>
<keyword evidence="3" id="KW-1185">Reference proteome</keyword>
<reference evidence="2" key="1">
    <citation type="journal article" date="2020" name="Stud. Mycol.">
        <title>101 Dothideomycetes genomes: a test case for predicting lifestyles and emergence of pathogens.</title>
        <authorList>
            <person name="Haridas S."/>
            <person name="Albert R."/>
            <person name="Binder M."/>
            <person name="Bloem J."/>
            <person name="Labutti K."/>
            <person name="Salamov A."/>
            <person name="Andreopoulos B."/>
            <person name="Baker S."/>
            <person name="Barry K."/>
            <person name="Bills G."/>
            <person name="Bluhm B."/>
            <person name="Cannon C."/>
            <person name="Castanera R."/>
            <person name="Culley D."/>
            <person name="Daum C."/>
            <person name="Ezra D."/>
            <person name="Gonzalez J."/>
            <person name="Henrissat B."/>
            <person name="Kuo A."/>
            <person name="Liang C."/>
            <person name="Lipzen A."/>
            <person name="Lutzoni F."/>
            <person name="Magnuson J."/>
            <person name="Mondo S."/>
            <person name="Nolan M."/>
            <person name="Ohm R."/>
            <person name="Pangilinan J."/>
            <person name="Park H.-J."/>
            <person name="Ramirez L."/>
            <person name="Alfaro M."/>
            <person name="Sun H."/>
            <person name="Tritt A."/>
            <person name="Yoshinaga Y."/>
            <person name="Zwiers L.-H."/>
            <person name="Turgeon B."/>
            <person name="Goodwin S."/>
            <person name="Spatafora J."/>
            <person name="Crous P."/>
            <person name="Grigoriev I."/>
        </authorList>
    </citation>
    <scope>NUCLEOTIDE SEQUENCE</scope>
    <source>
        <strain evidence="2">CBS 627.86</strain>
    </source>
</reference>
<protein>
    <recommendedName>
        <fullName evidence="1">DUF7730 domain-containing protein</fullName>
    </recommendedName>
</protein>